<feature type="chain" id="PRO_5021359821" evidence="2">
    <location>
        <begin position="18"/>
        <end position="83"/>
    </location>
</feature>
<feature type="region of interest" description="Disordered" evidence="1">
    <location>
        <begin position="28"/>
        <end position="83"/>
    </location>
</feature>
<organism evidence="3 4">
    <name type="scientific">Liparis tanakae</name>
    <name type="common">Tanaka's snailfish</name>
    <dbReference type="NCBI Taxonomy" id="230148"/>
    <lineage>
        <taxon>Eukaryota</taxon>
        <taxon>Metazoa</taxon>
        <taxon>Chordata</taxon>
        <taxon>Craniata</taxon>
        <taxon>Vertebrata</taxon>
        <taxon>Euteleostomi</taxon>
        <taxon>Actinopterygii</taxon>
        <taxon>Neopterygii</taxon>
        <taxon>Teleostei</taxon>
        <taxon>Neoteleostei</taxon>
        <taxon>Acanthomorphata</taxon>
        <taxon>Eupercaria</taxon>
        <taxon>Perciformes</taxon>
        <taxon>Cottioidei</taxon>
        <taxon>Cottales</taxon>
        <taxon>Liparidae</taxon>
        <taxon>Liparis</taxon>
    </lineage>
</organism>
<evidence type="ECO:0000313" key="3">
    <source>
        <dbReference type="EMBL" id="TNN41011.1"/>
    </source>
</evidence>
<protein>
    <submittedName>
        <fullName evidence="3">Uncharacterized protein</fullName>
    </submittedName>
</protein>
<feature type="signal peptide" evidence="2">
    <location>
        <begin position="1"/>
        <end position="17"/>
    </location>
</feature>
<evidence type="ECO:0000256" key="2">
    <source>
        <dbReference type="SAM" id="SignalP"/>
    </source>
</evidence>
<gene>
    <name evidence="3" type="ORF">EYF80_048816</name>
</gene>
<name>A0A4Z2FJ65_9TELE</name>
<dbReference type="Proteomes" id="UP000314294">
    <property type="component" value="Unassembled WGS sequence"/>
</dbReference>
<evidence type="ECO:0000313" key="4">
    <source>
        <dbReference type="Proteomes" id="UP000314294"/>
    </source>
</evidence>
<dbReference type="AlphaFoldDB" id="A0A4Z2FJ65"/>
<comment type="caution">
    <text evidence="3">The sequence shown here is derived from an EMBL/GenBank/DDBJ whole genome shotgun (WGS) entry which is preliminary data.</text>
</comment>
<sequence>MAAANTLLLLVVSPSLSEESHVNVALQKHELQQRENTEPRGAAARWTASREERRPGGRRAERSGGPVDAEPQRSESPAVDSGT</sequence>
<keyword evidence="4" id="KW-1185">Reference proteome</keyword>
<feature type="compositionally biased region" description="Basic and acidic residues" evidence="1">
    <location>
        <begin position="28"/>
        <end position="38"/>
    </location>
</feature>
<reference evidence="3 4" key="1">
    <citation type="submission" date="2019-03" db="EMBL/GenBank/DDBJ databases">
        <title>First draft genome of Liparis tanakae, snailfish: a comprehensive survey of snailfish specific genes.</title>
        <authorList>
            <person name="Kim W."/>
            <person name="Song I."/>
            <person name="Jeong J.-H."/>
            <person name="Kim D."/>
            <person name="Kim S."/>
            <person name="Ryu S."/>
            <person name="Song J.Y."/>
            <person name="Lee S.K."/>
        </authorList>
    </citation>
    <scope>NUCLEOTIDE SEQUENCE [LARGE SCALE GENOMIC DNA]</scope>
    <source>
        <tissue evidence="3">Muscle</tissue>
    </source>
</reference>
<keyword evidence="2" id="KW-0732">Signal</keyword>
<feature type="compositionally biased region" description="Basic and acidic residues" evidence="1">
    <location>
        <begin position="48"/>
        <end position="62"/>
    </location>
</feature>
<accession>A0A4Z2FJ65</accession>
<evidence type="ECO:0000256" key="1">
    <source>
        <dbReference type="SAM" id="MobiDB-lite"/>
    </source>
</evidence>
<dbReference type="EMBL" id="SRLO01001141">
    <property type="protein sequence ID" value="TNN41011.1"/>
    <property type="molecule type" value="Genomic_DNA"/>
</dbReference>
<proteinExistence type="predicted"/>